<feature type="region of interest" description="Disordered" evidence="1">
    <location>
        <begin position="336"/>
        <end position="388"/>
    </location>
</feature>
<dbReference type="EMBL" id="NHTK01001020">
    <property type="protein sequence ID" value="PPR03786.1"/>
    <property type="molecule type" value="Genomic_DNA"/>
</dbReference>
<accession>A0A409YL68</accession>
<dbReference type="OrthoDB" id="3067134at2759"/>
<dbReference type="AlphaFoldDB" id="A0A409YL68"/>
<organism evidence="2 3">
    <name type="scientific">Panaeolus cyanescens</name>
    <dbReference type="NCBI Taxonomy" id="181874"/>
    <lineage>
        <taxon>Eukaryota</taxon>
        <taxon>Fungi</taxon>
        <taxon>Dikarya</taxon>
        <taxon>Basidiomycota</taxon>
        <taxon>Agaricomycotina</taxon>
        <taxon>Agaricomycetes</taxon>
        <taxon>Agaricomycetidae</taxon>
        <taxon>Agaricales</taxon>
        <taxon>Agaricineae</taxon>
        <taxon>Galeropsidaceae</taxon>
        <taxon>Panaeolus</taxon>
    </lineage>
</organism>
<comment type="caution">
    <text evidence="2">The sequence shown here is derived from an EMBL/GenBank/DDBJ whole genome shotgun (WGS) entry which is preliminary data.</text>
</comment>
<feature type="compositionally biased region" description="Polar residues" evidence="1">
    <location>
        <begin position="215"/>
        <end position="225"/>
    </location>
</feature>
<feature type="region of interest" description="Disordered" evidence="1">
    <location>
        <begin position="152"/>
        <end position="269"/>
    </location>
</feature>
<keyword evidence="3" id="KW-1185">Reference proteome</keyword>
<dbReference type="InParanoid" id="A0A409YL68"/>
<dbReference type="Proteomes" id="UP000284842">
    <property type="component" value="Unassembled WGS sequence"/>
</dbReference>
<feature type="compositionally biased region" description="Polar residues" evidence="1">
    <location>
        <begin position="194"/>
        <end position="207"/>
    </location>
</feature>
<feature type="compositionally biased region" description="Basic residues" evidence="1">
    <location>
        <begin position="241"/>
        <end position="251"/>
    </location>
</feature>
<name>A0A409YL68_9AGAR</name>
<evidence type="ECO:0000256" key="1">
    <source>
        <dbReference type="SAM" id="MobiDB-lite"/>
    </source>
</evidence>
<gene>
    <name evidence="2" type="ORF">CVT24_007528</name>
</gene>
<reference evidence="2 3" key="1">
    <citation type="journal article" date="2018" name="Evol. Lett.">
        <title>Horizontal gene cluster transfer increased hallucinogenic mushroom diversity.</title>
        <authorList>
            <person name="Reynolds H.T."/>
            <person name="Vijayakumar V."/>
            <person name="Gluck-Thaler E."/>
            <person name="Korotkin H.B."/>
            <person name="Matheny P.B."/>
            <person name="Slot J.C."/>
        </authorList>
    </citation>
    <scope>NUCLEOTIDE SEQUENCE [LARGE SCALE GENOMIC DNA]</scope>
    <source>
        <strain evidence="2 3">2629</strain>
    </source>
</reference>
<protein>
    <submittedName>
        <fullName evidence="2">Uncharacterized protein</fullName>
    </submittedName>
</protein>
<proteinExistence type="predicted"/>
<evidence type="ECO:0000313" key="3">
    <source>
        <dbReference type="Proteomes" id="UP000284842"/>
    </source>
</evidence>
<feature type="region of interest" description="Disordered" evidence="1">
    <location>
        <begin position="64"/>
        <end position="84"/>
    </location>
</feature>
<sequence>MTPSDAKVAEFAQLFDFFEKLASRRSRKSKQDASTISEEIREAPLPKDLVPVVKRLSTIVPAARKQDAYPTTRPRRNTMASVLDRKASSMSLKLSDESSDEDEAASLAKFPLAKKYPFTFKLMLHKLYRKDDWAKAVKDMLTKSKNEYKSLAEKEQELENVVDEGGKKDEDDTGMASNGSLQFKVGPPPRSRRNSFASGVRQRSQSAVGVRRNSMMVSSPISVTPRSPVPGTAPAPDVRAVKKRCVGRRRSMSGPLNGDDASPLSNGKLKGTWVYNSAISYSERPASSRTPALLPFQPPPSPTEQLARYQQRESAHRPLSGGLDNIRVARRSSLGGAGNFTPTLMPISGVKQAKDGNLAARRRSAMLGTEGNEPSGEDKRPVKRPFSG</sequence>
<evidence type="ECO:0000313" key="2">
    <source>
        <dbReference type="EMBL" id="PPR03786.1"/>
    </source>
</evidence>